<keyword evidence="1" id="KW-0472">Membrane</keyword>
<proteinExistence type="predicted"/>
<accession>A0A8H5F5N6</accession>
<dbReference type="AlphaFoldDB" id="A0A8H5F5N6"/>
<evidence type="ECO:0000256" key="1">
    <source>
        <dbReference type="SAM" id="Phobius"/>
    </source>
</evidence>
<protein>
    <submittedName>
        <fullName evidence="2">Uncharacterized protein</fullName>
    </submittedName>
</protein>
<feature type="transmembrane region" description="Helical" evidence="1">
    <location>
        <begin position="20"/>
        <end position="43"/>
    </location>
</feature>
<sequence>MAALVISPLVEVFRWSLQPIAPFTWFGFPISTLDVVATFRLCLVLRQIRELIQSTHIAKKLPGEIEEQSFAKRLATTLLVVYGGEAITAPMLGIPPSFMVSGIVPAMYATVQAIVDALPSVPEISAQLEIPLSIVDGITRAYLLCNLIPPTVTTNSSSLIASSPWTLLVTSLITANAGFFFVNLFSFLNPTPLTVQTPPELKAYGWTTTDLWCAPAGTALYALLTHAQPFWADLHILIYEALLGSGATQVQSEKPTGVQPVDPETARAIVAVLLSGLFVGKTAKNFGLWPQPVVKAAKKVKAKAKTQ</sequence>
<organism evidence="2 3">
    <name type="scientific">Ephemerocybe angulata</name>
    <dbReference type="NCBI Taxonomy" id="980116"/>
    <lineage>
        <taxon>Eukaryota</taxon>
        <taxon>Fungi</taxon>
        <taxon>Dikarya</taxon>
        <taxon>Basidiomycota</taxon>
        <taxon>Agaricomycotina</taxon>
        <taxon>Agaricomycetes</taxon>
        <taxon>Agaricomycetidae</taxon>
        <taxon>Agaricales</taxon>
        <taxon>Agaricineae</taxon>
        <taxon>Psathyrellaceae</taxon>
        <taxon>Ephemerocybe</taxon>
    </lineage>
</organism>
<comment type="caution">
    <text evidence="2">The sequence shown here is derived from an EMBL/GenBank/DDBJ whole genome shotgun (WGS) entry which is preliminary data.</text>
</comment>
<reference evidence="2 3" key="1">
    <citation type="journal article" date="2020" name="ISME J.">
        <title>Uncovering the hidden diversity of litter-decomposition mechanisms in mushroom-forming fungi.</title>
        <authorList>
            <person name="Floudas D."/>
            <person name="Bentzer J."/>
            <person name="Ahren D."/>
            <person name="Johansson T."/>
            <person name="Persson P."/>
            <person name="Tunlid A."/>
        </authorList>
    </citation>
    <scope>NUCLEOTIDE SEQUENCE [LARGE SCALE GENOMIC DNA]</scope>
    <source>
        <strain evidence="2 3">CBS 175.51</strain>
    </source>
</reference>
<keyword evidence="1" id="KW-1133">Transmembrane helix</keyword>
<keyword evidence="1" id="KW-0812">Transmembrane</keyword>
<keyword evidence="3" id="KW-1185">Reference proteome</keyword>
<feature type="transmembrane region" description="Helical" evidence="1">
    <location>
        <begin position="165"/>
        <end position="188"/>
    </location>
</feature>
<gene>
    <name evidence="2" type="ORF">D9611_004161</name>
</gene>
<evidence type="ECO:0000313" key="3">
    <source>
        <dbReference type="Proteomes" id="UP000541558"/>
    </source>
</evidence>
<evidence type="ECO:0000313" key="2">
    <source>
        <dbReference type="EMBL" id="KAF5324659.1"/>
    </source>
</evidence>
<name>A0A8H5F5N6_9AGAR</name>
<dbReference type="OrthoDB" id="3192156at2759"/>
<dbReference type="Proteomes" id="UP000541558">
    <property type="component" value="Unassembled WGS sequence"/>
</dbReference>
<dbReference type="EMBL" id="JAACJK010000164">
    <property type="protein sequence ID" value="KAF5324659.1"/>
    <property type="molecule type" value="Genomic_DNA"/>
</dbReference>